<dbReference type="EMBL" id="FQUV01000014">
    <property type="protein sequence ID" value="SHF82547.1"/>
    <property type="molecule type" value="Genomic_DNA"/>
</dbReference>
<name>A0A1M5ETL5_9RHOB</name>
<accession>A0A1M5ETL5</accession>
<dbReference type="Proteomes" id="UP000184144">
    <property type="component" value="Unassembled WGS sequence"/>
</dbReference>
<evidence type="ECO:0000313" key="1">
    <source>
        <dbReference type="EMBL" id="SHF82547.1"/>
    </source>
</evidence>
<organism evidence="1 2">
    <name type="scientific">Litoreibacter ascidiaceicola</name>
    <dbReference type="NCBI Taxonomy" id="1486859"/>
    <lineage>
        <taxon>Bacteria</taxon>
        <taxon>Pseudomonadati</taxon>
        <taxon>Pseudomonadota</taxon>
        <taxon>Alphaproteobacteria</taxon>
        <taxon>Rhodobacterales</taxon>
        <taxon>Roseobacteraceae</taxon>
        <taxon>Litoreibacter</taxon>
    </lineage>
</organism>
<dbReference type="AlphaFoldDB" id="A0A1M5ETL5"/>
<keyword evidence="2" id="KW-1185">Reference proteome</keyword>
<protein>
    <submittedName>
        <fullName evidence="1">Uncharacterized protein</fullName>
    </submittedName>
</protein>
<sequence>MRQWQTAPALQCAFPDDSNTPPPCPKFKACGGVPGTVTVNFFTPELFAGTGPFEERTVMTVPEAPVNQNDGFVLRQNDVWLAGKLLGMKPVA</sequence>
<evidence type="ECO:0000313" key="2">
    <source>
        <dbReference type="Proteomes" id="UP000184144"/>
    </source>
</evidence>
<proteinExistence type="predicted"/>
<gene>
    <name evidence="1" type="ORF">SAMN05444273_11416</name>
</gene>
<reference evidence="2" key="1">
    <citation type="submission" date="2016-11" db="EMBL/GenBank/DDBJ databases">
        <authorList>
            <person name="Varghese N."/>
            <person name="Submissions S."/>
        </authorList>
    </citation>
    <scope>NUCLEOTIDE SEQUENCE [LARGE SCALE GENOMIC DNA]</scope>
    <source>
        <strain evidence="2">DSM 100566</strain>
    </source>
</reference>